<protein>
    <submittedName>
        <fullName evidence="2">Uncharacterized protein</fullName>
    </submittedName>
</protein>
<dbReference type="PANTHER" id="PTHR36784">
    <property type="entry name" value="HISTONE-LYSINE N-METHYLTRANSFERASE"/>
    <property type="match status" value="1"/>
</dbReference>
<feature type="transmembrane region" description="Helical" evidence="1">
    <location>
        <begin position="53"/>
        <end position="74"/>
    </location>
</feature>
<dbReference type="EMBL" id="MLFT02000008">
    <property type="protein sequence ID" value="PHT40411.1"/>
    <property type="molecule type" value="Genomic_DNA"/>
</dbReference>
<keyword evidence="1" id="KW-0812">Transmembrane</keyword>
<dbReference type="PANTHER" id="PTHR36784:SF1">
    <property type="entry name" value="HISTONE-LYSINE N-METHYLTRANSFERASE"/>
    <property type="match status" value="1"/>
</dbReference>
<dbReference type="STRING" id="33114.A0A2G2W5A0"/>
<evidence type="ECO:0000313" key="2">
    <source>
        <dbReference type="EMBL" id="PHT40411.1"/>
    </source>
</evidence>
<evidence type="ECO:0000313" key="3">
    <source>
        <dbReference type="Proteomes" id="UP000224567"/>
    </source>
</evidence>
<evidence type="ECO:0000256" key="1">
    <source>
        <dbReference type="SAM" id="Phobius"/>
    </source>
</evidence>
<organism evidence="2 3">
    <name type="scientific">Capsicum baccatum</name>
    <name type="common">Peruvian pepper</name>
    <dbReference type="NCBI Taxonomy" id="33114"/>
    <lineage>
        <taxon>Eukaryota</taxon>
        <taxon>Viridiplantae</taxon>
        <taxon>Streptophyta</taxon>
        <taxon>Embryophyta</taxon>
        <taxon>Tracheophyta</taxon>
        <taxon>Spermatophyta</taxon>
        <taxon>Magnoliopsida</taxon>
        <taxon>eudicotyledons</taxon>
        <taxon>Gunneridae</taxon>
        <taxon>Pentapetalae</taxon>
        <taxon>asterids</taxon>
        <taxon>lamiids</taxon>
        <taxon>Solanales</taxon>
        <taxon>Solanaceae</taxon>
        <taxon>Solanoideae</taxon>
        <taxon>Capsiceae</taxon>
        <taxon>Capsicum</taxon>
    </lineage>
</organism>
<feature type="transmembrane region" description="Helical" evidence="1">
    <location>
        <begin position="94"/>
        <end position="114"/>
    </location>
</feature>
<feature type="transmembrane region" description="Helical" evidence="1">
    <location>
        <begin position="126"/>
        <end position="144"/>
    </location>
</feature>
<reference evidence="3" key="2">
    <citation type="journal article" date="2017" name="J. Anim. Genet.">
        <title>Multiple reference genome sequences of hot pepper reveal the massive evolution of plant disease resistance genes by retroduplication.</title>
        <authorList>
            <person name="Kim S."/>
            <person name="Park J."/>
            <person name="Yeom S.-I."/>
            <person name="Kim Y.-M."/>
            <person name="Seo E."/>
            <person name="Kim K.-T."/>
            <person name="Kim M.-S."/>
            <person name="Lee J.M."/>
            <person name="Cheong K."/>
            <person name="Shin H.-S."/>
            <person name="Kim S.-B."/>
            <person name="Han K."/>
            <person name="Lee J."/>
            <person name="Park M."/>
            <person name="Lee H.-A."/>
            <person name="Lee H.-Y."/>
            <person name="Lee Y."/>
            <person name="Oh S."/>
            <person name="Lee J.H."/>
            <person name="Choi E."/>
            <person name="Choi E."/>
            <person name="Lee S.E."/>
            <person name="Jeon J."/>
            <person name="Kim H."/>
            <person name="Choi G."/>
            <person name="Song H."/>
            <person name="Lee J."/>
            <person name="Lee S.-C."/>
            <person name="Kwon J.-K."/>
            <person name="Lee H.-Y."/>
            <person name="Koo N."/>
            <person name="Hong Y."/>
            <person name="Kim R.W."/>
            <person name="Kang W.-H."/>
            <person name="Huh J.H."/>
            <person name="Kang B.-C."/>
            <person name="Yang T.-J."/>
            <person name="Lee Y.-H."/>
            <person name="Bennetzen J.L."/>
            <person name="Choi D."/>
        </authorList>
    </citation>
    <scope>NUCLEOTIDE SEQUENCE [LARGE SCALE GENOMIC DNA]</scope>
    <source>
        <strain evidence="3">cv. PBC81</strain>
    </source>
</reference>
<keyword evidence="3" id="KW-1185">Reference proteome</keyword>
<name>A0A2G2W5A0_CAPBA</name>
<dbReference type="OrthoDB" id="1904339at2759"/>
<keyword evidence="1" id="KW-1133">Transmembrane helix</keyword>
<comment type="caution">
    <text evidence="2">The sequence shown here is derived from an EMBL/GenBank/DDBJ whole genome shotgun (WGS) entry which is preliminary data.</text>
</comment>
<dbReference type="AlphaFoldDB" id="A0A2G2W5A0"/>
<reference evidence="2 3" key="1">
    <citation type="journal article" date="2017" name="Genome Biol.">
        <title>New reference genome sequences of hot pepper reveal the massive evolution of plant disease-resistance genes by retroduplication.</title>
        <authorList>
            <person name="Kim S."/>
            <person name="Park J."/>
            <person name="Yeom S.I."/>
            <person name="Kim Y.M."/>
            <person name="Seo E."/>
            <person name="Kim K.T."/>
            <person name="Kim M.S."/>
            <person name="Lee J.M."/>
            <person name="Cheong K."/>
            <person name="Shin H.S."/>
            <person name="Kim S.B."/>
            <person name="Han K."/>
            <person name="Lee J."/>
            <person name="Park M."/>
            <person name="Lee H.A."/>
            <person name="Lee H.Y."/>
            <person name="Lee Y."/>
            <person name="Oh S."/>
            <person name="Lee J.H."/>
            <person name="Choi E."/>
            <person name="Choi E."/>
            <person name="Lee S.E."/>
            <person name="Jeon J."/>
            <person name="Kim H."/>
            <person name="Choi G."/>
            <person name="Song H."/>
            <person name="Lee J."/>
            <person name="Lee S.C."/>
            <person name="Kwon J.K."/>
            <person name="Lee H.Y."/>
            <person name="Koo N."/>
            <person name="Hong Y."/>
            <person name="Kim R.W."/>
            <person name="Kang W.H."/>
            <person name="Huh J.H."/>
            <person name="Kang B.C."/>
            <person name="Yang T.J."/>
            <person name="Lee Y.H."/>
            <person name="Bennetzen J.L."/>
            <person name="Choi D."/>
        </authorList>
    </citation>
    <scope>NUCLEOTIDE SEQUENCE [LARGE SCALE GENOMIC DNA]</scope>
    <source>
        <strain evidence="3">cv. PBC81</strain>
    </source>
</reference>
<keyword evidence="1" id="KW-0472">Membrane</keyword>
<proteinExistence type="predicted"/>
<sequence length="197" mass="23528">MIMQKLSRQWRKSDYDEDDNFTLPTRDDFRPIDSQEQEELVRSLEKVQTQQSLLWRAVFSGLLLCYVSFLLYSIYQQAYYPWELRYHAYFIYEVDAWTIIAADWAAILACLMTIKGLLHEANYCKRWLWSSCCIGMIVAVFWLHHMLRLARFRWDILWLPLGPLSGAGVCIYVDYLLTVSSEEVRKLRGYMYAYKAR</sequence>
<accession>A0A2G2W5A0</accession>
<dbReference type="Proteomes" id="UP000224567">
    <property type="component" value="Unassembled WGS sequence"/>
</dbReference>
<feature type="transmembrane region" description="Helical" evidence="1">
    <location>
        <begin position="156"/>
        <end position="177"/>
    </location>
</feature>
<gene>
    <name evidence="2" type="ORF">CQW23_19265</name>
</gene>